<sequence length="77" mass="7639">MKVRVTVFAAPLGELDQGTCNGSQLPNQTGHLGEILGGNMDGSATAGTLNVFGAGGGSHVHGEGAEPAGGGHLRRLM</sequence>
<evidence type="ECO:0000313" key="2">
    <source>
        <dbReference type="EMBL" id="ALG70593.1"/>
    </source>
</evidence>
<dbReference type="Proteomes" id="UP000069935">
    <property type="component" value="Chromosome 1"/>
</dbReference>
<reference evidence="2 3" key="2">
    <citation type="journal article" date="2016" name="Genome Announc.">
        <title>Complete Genome Sequence of a Strain of Azospirillum thiophilum Isolated from a Sulfide Spring.</title>
        <authorList>
            <person name="Fomenkov A."/>
            <person name="Vincze T."/>
            <person name="Grabovich M."/>
            <person name="Anton B.P."/>
            <person name="Dubinina G."/>
            <person name="Orlova M."/>
            <person name="Belousova E."/>
            <person name="Roberts R.J."/>
        </authorList>
    </citation>
    <scope>NUCLEOTIDE SEQUENCE [LARGE SCALE GENOMIC DNA]</scope>
    <source>
        <strain evidence="2 3">BV-S</strain>
    </source>
</reference>
<protein>
    <submittedName>
        <fullName evidence="2">Uncharacterized protein</fullName>
    </submittedName>
</protein>
<dbReference type="KEGG" id="ati:AL072_06370"/>
<accession>A0AAC8VWH7</accession>
<evidence type="ECO:0000313" key="3">
    <source>
        <dbReference type="Proteomes" id="UP000069935"/>
    </source>
</evidence>
<proteinExistence type="predicted"/>
<gene>
    <name evidence="2" type="ORF">AL072_06370</name>
</gene>
<name>A0AAC8VWH7_9PROT</name>
<dbReference type="EMBL" id="CP012401">
    <property type="protein sequence ID" value="ALG70593.1"/>
    <property type="molecule type" value="Genomic_DNA"/>
</dbReference>
<feature type="region of interest" description="Disordered" evidence="1">
    <location>
        <begin position="58"/>
        <end position="77"/>
    </location>
</feature>
<keyword evidence="3" id="KW-1185">Reference proteome</keyword>
<organism evidence="2 3">
    <name type="scientific">Azospirillum thiophilum</name>
    <dbReference type="NCBI Taxonomy" id="528244"/>
    <lineage>
        <taxon>Bacteria</taxon>
        <taxon>Pseudomonadati</taxon>
        <taxon>Pseudomonadota</taxon>
        <taxon>Alphaproteobacteria</taxon>
        <taxon>Rhodospirillales</taxon>
        <taxon>Azospirillaceae</taxon>
        <taxon>Azospirillum</taxon>
    </lineage>
</organism>
<evidence type="ECO:0000256" key="1">
    <source>
        <dbReference type="SAM" id="MobiDB-lite"/>
    </source>
</evidence>
<dbReference type="AlphaFoldDB" id="A0AAC8VWH7"/>
<reference evidence="3" key="1">
    <citation type="submission" date="2015-08" db="EMBL/GenBank/DDBJ databases">
        <title>Complete Genome Sequence of Azospirillum thiophilum BV-S.</title>
        <authorList>
            <person name="Fomenkov A."/>
            <person name="Vincze T."/>
            <person name="Grabovich M."/>
            <person name="Dubinina G."/>
            <person name="Orlova M."/>
            <person name="Belousova E."/>
            <person name="Roberts R.J."/>
        </authorList>
    </citation>
    <scope>NUCLEOTIDE SEQUENCE [LARGE SCALE GENOMIC DNA]</scope>
    <source>
        <strain evidence="3">BV-S</strain>
    </source>
</reference>